<evidence type="ECO:0000313" key="2">
    <source>
        <dbReference type="EMBL" id="WQG90199.1"/>
    </source>
</evidence>
<reference evidence="2 4" key="2">
    <citation type="submission" date="2023-11" db="EMBL/GenBank/DDBJ databases">
        <title>MicrobeMod: A computational toolkit for identifying prokaryotic methylation and restriction-modification with nanopore sequencing.</title>
        <authorList>
            <person name="Crits-Christoph A."/>
            <person name="Kang S.C."/>
            <person name="Lee H."/>
            <person name="Ostrov N."/>
        </authorList>
    </citation>
    <scope>NUCLEOTIDE SEQUENCE [LARGE SCALE GENOMIC DNA]</scope>
    <source>
        <strain evidence="2 4">ATCC 23090</strain>
    </source>
</reference>
<dbReference type="STRING" id="1004.SAMN05661012_03469"/>
<sequence length="199" mass="22789">MAWNKYYVFVKGAGVKDVEALLMQDLEPEKVVSLFDTNKPQTLFAGEYNGCLILVEKDLPFEFLGAGLAAKARALVALFPEAEIGALLQNASVGQYGYTVIKEGKRIRTKHGSEKEVFFEFGTPLEEEQESPDEPLFEEEELEEMREDGLSEKEIREIIRFEREFRVPGKLVKRYLGVVFNELDPATVKLMQYRRVEEL</sequence>
<evidence type="ECO:0000313" key="1">
    <source>
        <dbReference type="EMBL" id="SFW67721.1"/>
    </source>
</evidence>
<dbReference type="EMBL" id="FPIZ01000010">
    <property type="protein sequence ID" value="SFW67721.1"/>
    <property type="molecule type" value="Genomic_DNA"/>
</dbReference>
<proteinExistence type="predicted"/>
<reference evidence="1 3" key="1">
    <citation type="submission" date="2016-11" db="EMBL/GenBank/DDBJ databases">
        <authorList>
            <person name="Jaros S."/>
            <person name="Januszkiewicz K."/>
            <person name="Wedrychowicz H."/>
        </authorList>
    </citation>
    <scope>NUCLEOTIDE SEQUENCE [LARGE SCALE GENOMIC DNA]</scope>
    <source>
        <strain evidence="1 3">DSM 784</strain>
    </source>
</reference>
<organism evidence="1 3">
    <name type="scientific">Chitinophaga sancti</name>
    <dbReference type="NCBI Taxonomy" id="1004"/>
    <lineage>
        <taxon>Bacteria</taxon>
        <taxon>Pseudomonadati</taxon>
        <taxon>Bacteroidota</taxon>
        <taxon>Chitinophagia</taxon>
        <taxon>Chitinophagales</taxon>
        <taxon>Chitinophagaceae</taxon>
        <taxon>Chitinophaga</taxon>
    </lineage>
</organism>
<keyword evidence="4" id="KW-1185">Reference proteome</keyword>
<accession>A0A1K1R707</accession>
<evidence type="ECO:0000313" key="3">
    <source>
        <dbReference type="Proteomes" id="UP000183788"/>
    </source>
</evidence>
<dbReference type="Proteomes" id="UP001326715">
    <property type="component" value="Chromosome"/>
</dbReference>
<name>A0A1K1R707_9BACT</name>
<dbReference type="EMBL" id="CP140154">
    <property type="protein sequence ID" value="WQG90199.1"/>
    <property type="molecule type" value="Genomic_DNA"/>
</dbReference>
<dbReference type="Proteomes" id="UP000183788">
    <property type="component" value="Unassembled WGS sequence"/>
</dbReference>
<dbReference type="OrthoDB" id="667750at2"/>
<gene>
    <name evidence="1" type="ORF">SAMN05661012_03469</name>
    <name evidence="2" type="ORF">SR876_01720</name>
</gene>
<dbReference type="RefSeq" id="WP_072362481.1">
    <property type="nucleotide sequence ID" value="NZ_CP139972.1"/>
</dbReference>
<dbReference type="AlphaFoldDB" id="A0A1K1R707"/>
<evidence type="ECO:0000313" key="4">
    <source>
        <dbReference type="Proteomes" id="UP001326715"/>
    </source>
</evidence>
<protein>
    <submittedName>
        <fullName evidence="1">Uncharacterized protein</fullName>
    </submittedName>
</protein>